<dbReference type="Proteomes" id="UP000747542">
    <property type="component" value="Unassembled WGS sequence"/>
</dbReference>
<evidence type="ECO:0000313" key="1">
    <source>
        <dbReference type="EMBL" id="KAG7177131.1"/>
    </source>
</evidence>
<protein>
    <submittedName>
        <fullName evidence="1">Cuticle protein</fullName>
    </submittedName>
</protein>
<reference evidence="1" key="1">
    <citation type="journal article" date="2021" name="Sci. Adv.">
        <title>The American lobster genome reveals insights on longevity, neural, and immune adaptations.</title>
        <authorList>
            <person name="Polinski J.M."/>
            <person name="Zimin A.V."/>
            <person name="Clark K.F."/>
            <person name="Kohn A.B."/>
            <person name="Sadowski N."/>
            <person name="Timp W."/>
            <person name="Ptitsyn A."/>
            <person name="Khanna P."/>
            <person name="Romanova D.Y."/>
            <person name="Williams P."/>
            <person name="Greenwood S.J."/>
            <person name="Moroz L.L."/>
            <person name="Walt D.R."/>
            <person name="Bodnar A.G."/>
        </authorList>
    </citation>
    <scope>NUCLEOTIDE SEQUENCE</scope>
    <source>
        <strain evidence="1">GMGI-L3</strain>
    </source>
</reference>
<proteinExistence type="predicted"/>
<evidence type="ECO:0000313" key="2">
    <source>
        <dbReference type="Proteomes" id="UP000747542"/>
    </source>
</evidence>
<accession>A0A8J5NDA1</accession>
<organism evidence="1 2">
    <name type="scientific">Homarus americanus</name>
    <name type="common">American lobster</name>
    <dbReference type="NCBI Taxonomy" id="6706"/>
    <lineage>
        <taxon>Eukaryota</taxon>
        <taxon>Metazoa</taxon>
        <taxon>Ecdysozoa</taxon>
        <taxon>Arthropoda</taxon>
        <taxon>Crustacea</taxon>
        <taxon>Multicrustacea</taxon>
        <taxon>Malacostraca</taxon>
        <taxon>Eumalacostraca</taxon>
        <taxon>Eucarida</taxon>
        <taxon>Decapoda</taxon>
        <taxon>Pleocyemata</taxon>
        <taxon>Astacidea</taxon>
        <taxon>Nephropoidea</taxon>
        <taxon>Nephropidae</taxon>
        <taxon>Homarus</taxon>
    </lineage>
</organism>
<comment type="caution">
    <text evidence="1">The sequence shown here is derived from an EMBL/GenBank/DDBJ whole genome shotgun (WGS) entry which is preliminary data.</text>
</comment>
<gene>
    <name evidence="1" type="ORF">Hamer_G000373</name>
</gene>
<name>A0A8J5NDA1_HOMAM</name>
<sequence length="420" mass="44401">MRTVVLAVVGVCSAFPFIPDNPDVAAEKARFFQAFKAAEAAALPRFPSPHQSHDTGHYTPTRYGTSHYNPPQYTHTPAQPKWTGPVAATVPAGVDGTLTPVSDTRDVAAARNTFFNTYRSQVAATLGAAPRPHGGAVQYQAAPSYRPAPSYQPKWTGPLASNVPAGLPGSTNQVADTPEVAAAKHSFYNTYQRQAAAAAAPSHGVVEVDGDLGIDKFHVVLAVVGVCSAFPFIPDNPDVAAEKARFFQAFKAAEAAALPRFPSPHQSHDTGHYTPTRYGTSHYNPPQYTHTPAQPKWTGPVAATVPAGVDGTLTPVSDTRDVAAARNTFFNTYRSQVAATLGAAPRPHGGAVQYQAAPSYRPAPSYQPKWTGPLASTIPAGLPGSTNQVADTPEVAAAKHSFHNTYQRQAAAAAPPSRYY</sequence>
<dbReference type="EMBL" id="JAHLQT010002534">
    <property type="protein sequence ID" value="KAG7177131.1"/>
    <property type="molecule type" value="Genomic_DNA"/>
</dbReference>
<dbReference type="AlphaFoldDB" id="A0A8J5NDA1"/>
<keyword evidence="2" id="KW-1185">Reference proteome</keyword>